<keyword evidence="5" id="KW-0732">Signal</keyword>
<dbReference type="AlphaFoldDB" id="A0A9D2IUN5"/>
<dbReference type="InterPro" id="IPR027434">
    <property type="entry name" value="Homing_endonucl"/>
</dbReference>
<feature type="domain" description="WhiA LAGLIDADG-like" evidence="7">
    <location>
        <begin position="115"/>
        <end position="203"/>
    </location>
</feature>
<evidence type="ECO:0000256" key="2">
    <source>
        <dbReference type="ARBA" id="ARBA00023125"/>
    </source>
</evidence>
<dbReference type="GO" id="GO:0003677">
    <property type="term" value="F:DNA binding"/>
    <property type="evidence" value="ECO:0007669"/>
    <property type="project" value="UniProtKB-UniRule"/>
</dbReference>
<dbReference type="PANTHER" id="PTHR37307">
    <property type="entry name" value="CELL DIVISION PROTEIN WHIA-RELATED"/>
    <property type="match status" value="1"/>
</dbReference>
<evidence type="ECO:0000313" key="8">
    <source>
        <dbReference type="EMBL" id="HIZ23896.1"/>
    </source>
</evidence>
<dbReference type="EMBL" id="DXBS01000004">
    <property type="protein sequence ID" value="HIZ23896.1"/>
    <property type="molecule type" value="Genomic_DNA"/>
</dbReference>
<comment type="function">
    <text evidence="4">Involved in cell division and chromosome segregation.</text>
</comment>
<comment type="similarity">
    <text evidence="4">Belongs to the WhiA family.</text>
</comment>
<accession>A0A9D2IUN5</accession>
<sequence>MANFTNEIKRDLLAYFPTTRAGALAAMAAMLSTSGALAEGGFVVISENERVAEYFQRLSEALGIRPEIREVTRDPKRRRDKITFLCGGESALSVLSETRALRPHLEENRDAALCYLRAAFLGGGSCTLPRVGASTGYHLECVFFTQERAEEFCDLLSGFELFGKLARRGDTFVVYVKSREAISDVLSVLGAKSALKKLDAVSAARARTNNENRIQNCMASNADKAAIASAAQTVALQKLQESGKLQTLPEALRQTATARLEHPTLSLAELAGILGVSKGGLNHRMRKLMQIYEETEQ</sequence>
<dbReference type="GO" id="GO:0043937">
    <property type="term" value="P:regulation of sporulation"/>
    <property type="evidence" value="ECO:0007669"/>
    <property type="project" value="InterPro"/>
</dbReference>
<protein>
    <recommendedName>
        <fullName evidence="4">Probable cell division protein WhiA</fullName>
    </recommendedName>
</protein>
<keyword evidence="1 4" id="KW-0132">Cell division</keyword>
<dbReference type="InterPro" id="IPR023054">
    <property type="entry name" value="Sporulation_regulator_WhiA_C"/>
</dbReference>
<name>A0A9D2IUN5_9FIRM</name>
<feature type="chain" id="PRO_5038504966" description="Probable cell division protein WhiA" evidence="5">
    <location>
        <begin position="39"/>
        <end position="297"/>
    </location>
</feature>
<evidence type="ECO:0000259" key="7">
    <source>
        <dbReference type="Pfam" id="PF14527"/>
    </source>
</evidence>
<dbReference type="InterPro" id="IPR039518">
    <property type="entry name" value="WhiA_LAGLIDADG_dom"/>
</dbReference>
<comment type="caution">
    <text evidence="8">The sequence shown here is derived from an EMBL/GenBank/DDBJ whole genome shotgun (WGS) entry which is preliminary data.</text>
</comment>
<dbReference type="GO" id="GO:0051301">
    <property type="term" value="P:cell division"/>
    <property type="evidence" value="ECO:0007669"/>
    <property type="project" value="UniProtKB-UniRule"/>
</dbReference>
<evidence type="ECO:0000256" key="4">
    <source>
        <dbReference type="HAMAP-Rule" id="MF_01420"/>
    </source>
</evidence>
<evidence type="ECO:0000256" key="1">
    <source>
        <dbReference type="ARBA" id="ARBA00022618"/>
    </source>
</evidence>
<keyword evidence="2 4" id="KW-0238">DNA-binding</keyword>
<dbReference type="InterPro" id="IPR003802">
    <property type="entry name" value="Sporulation_regulator_WhiA"/>
</dbReference>
<organism evidence="8 9">
    <name type="scientific">Candidatus Gallimonas intestinigallinarum</name>
    <dbReference type="NCBI Taxonomy" id="2838604"/>
    <lineage>
        <taxon>Bacteria</taxon>
        <taxon>Bacillati</taxon>
        <taxon>Bacillota</taxon>
        <taxon>Clostridia</taxon>
        <taxon>Candidatus Gallimonas</taxon>
    </lineage>
</organism>
<dbReference type="Pfam" id="PF02650">
    <property type="entry name" value="HTH_WhiA"/>
    <property type="match status" value="1"/>
</dbReference>
<dbReference type="NCBIfam" id="TIGR00647">
    <property type="entry name" value="DNA_bind_WhiA"/>
    <property type="match status" value="1"/>
</dbReference>
<feature type="domain" description="Sporulation regulator WhiA C-terminal" evidence="6">
    <location>
        <begin position="212"/>
        <end position="292"/>
    </location>
</feature>
<keyword evidence="3 4" id="KW-0131">Cell cycle</keyword>
<evidence type="ECO:0000313" key="9">
    <source>
        <dbReference type="Proteomes" id="UP000824044"/>
    </source>
</evidence>
<dbReference type="Gene3D" id="3.10.28.10">
    <property type="entry name" value="Homing endonucleases"/>
    <property type="match status" value="1"/>
</dbReference>
<dbReference type="PANTHER" id="PTHR37307:SF1">
    <property type="entry name" value="CELL DIVISION PROTEIN WHIA-RELATED"/>
    <property type="match status" value="1"/>
</dbReference>
<evidence type="ECO:0000256" key="5">
    <source>
        <dbReference type="SAM" id="SignalP"/>
    </source>
</evidence>
<feature type="signal peptide" evidence="5">
    <location>
        <begin position="1"/>
        <end position="38"/>
    </location>
</feature>
<dbReference type="SUPFAM" id="SSF55608">
    <property type="entry name" value="Homing endonucleases"/>
    <property type="match status" value="1"/>
</dbReference>
<gene>
    <name evidence="4 8" type="primary">whiA</name>
    <name evidence="8" type="ORF">H9812_00250</name>
</gene>
<dbReference type="HAMAP" id="MF_01420">
    <property type="entry name" value="HTH_type_WhiA"/>
    <property type="match status" value="1"/>
</dbReference>
<proteinExistence type="inferred from homology"/>
<reference evidence="8" key="1">
    <citation type="journal article" date="2021" name="PeerJ">
        <title>Extensive microbial diversity within the chicken gut microbiome revealed by metagenomics and culture.</title>
        <authorList>
            <person name="Gilroy R."/>
            <person name="Ravi A."/>
            <person name="Getino M."/>
            <person name="Pursley I."/>
            <person name="Horton D.L."/>
            <person name="Alikhan N.F."/>
            <person name="Baker D."/>
            <person name="Gharbi K."/>
            <person name="Hall N."/>
            <person name="Watson M."/>
            <person name="Adriaenssens E.M."/>
            <person name="Foster-Nyarko E."/>
            <person name="Jarju S."/>
            <person name="Secka A."/>
            <person name="Antonio M."/>
            <person name="Oren A."/>
            <person name="Chaudhuri R.R."/>
            <person name="La Ragione R."/>
            <person name="Hildebrand F."/>
            <person name="Pallen M.J."/>
        </authorList>
    </citation>
    <scope>NUCLEOTIDE SEQUENCE</scope>
    <source>
        <strain evidence="8">CHK33-5263</strain>
    </source>
</reference>
<dbReference type="Proteomes" id="UP000824044">
    <property type="component" value="Unassembled WGS sequence"/>
</dbReference>
<dbReference type="Pfam" id="PF14527">
    <property type="entry name" value="LAGLIDADG_WhiA"/>
    <property type="match status" value="1"/>
</dbReference>
<evidence type="ECO:0000256" key="3">
    <source>
        <dbReference type="ARBA" id="ARBA00023306"/>
    </source>
</evidence>
<evidence type="ECO:0000259" key="6">
    <source>
        <dbReference type="Pfam" id="PF02650"/>
    </source>
</evidence>
<reference evidence="8" key="2">
    <citation type="submission" date="2021-04" db="EMBL/GenBank/DDBJ databases">
        <authorList>
            <person name="Gilroy R."/>
        </authorList>
    </citation>
    <scope>NUCLEOTIDE SEQUENCE</scope>
    <source>
        <strain evidence="8">CHK33-5263</strain>
    </source>
</reference>